<evidence type="ECO:0000313" key="13">
    <source>
        <dbReference type="EMBL" id="ANC65993.1"/>
    </source>
</evidence>
<dbReference type="InterPro" id="IPR013762">
    <property type="entry name" value="Integrase-like_cat_sf"/>
</dbReference>
<feature type="domain" description="Core-binding (CB)" evidence="7">
    <location>
        <begin position="4"/>
        <end position="83"/>
    </location>
</feature>
<dbReference type="EMBL" id="KU551339">
    <property type="protein sequence ID" value="ANC67556.1"/>
    <property type="molecule type" value="Genomic_DNA"/>
</dbReference>
<dbReference type="EMBL" id="KU551336">
    <property type="protein sequence ID" value="ANC67353.1"/>
    <property type="molecule type" value="Genomic_DNA"/>
</dbReference>
<evidence type="ECO:0000313" key="33">
    <source>
        <dbReference type="EMBL" id="ANC67353.1"/>
    </source>
</evidence>
<evidence type="ECO:0000313" key="25">
    <source>
        <dbReference type="EMBL" id="ANC66809.1"/>
    </source>
</evidence>
<dbReference type="EMBL" id="KU551330">
    <property type="protein sequence ID" value="ANC66945.1"/>
    <property type="molecule type" value="Genomic_DNA"/>
</dbReference>
<dbReference type="EMBL" id="KU551327">
    <property type="protein sequence ID" value="ANC66741.1"/>
    <property type="molecule type" value="Genomic_DNA"/>
</dbReference>
<dbReference type="GO" id="GO:0006310">
    <property type="term" value="P:DNA recombination"/>
    <property type="evidence" value="ECO:0007669"/>
    <property type="project" value="UniProtKB-KW"/>
</dbReference>
<accession>A0A1B0WU17</accession>
<keyword evidence="2" id="KW-0229">DNA integration</keyword>
<dbReference type="EMBL" id="KU551334">
    <property type="protein sequence ID" value="ANC67217.1"/>
    <property type="molecule type" value="Genomic_DNA"/>
</dbReference>
<evidence type="ECO:0000313" key="35">
    <source>
        <dbReference type="EMBL" id="ANC67489.1"/>
    </source>
</evidence>
<dbReference type="CDD" id="cd00397">
    <property type="entry name" value="DNA_BRE_C"/>
    <property type="match status" value="1"/>
</dbReference>
<dbReference type="EMBL" id="KU551315">
    <property type="protein sequence ID" value="ANC65993.1"/>
    <property type="molecule type" value="Genomic_DNA"/>
</dbReference>
<evidence type="ECO:0000313" key="23">
    <source>
        <dbReference type="EMBL" id="ANC66673.1"/>
    </source>
</evidence>
<dbReference type="GO" id="GO:0015074">
    <property type="term" value="P:DNA integration"/>
    <property type="evidence" value="ECO:0007669"/>
    <property type="project" value="UniProtKB-KW"/>
</dbReference>
<evidence type="ECO:0000313" key="24">
    <source>
        <dbReference type="EMBL" id="ANC66741.1"/>
    </source>
</evidence>
<comment type="similarity">
    <text evidence="1">Belongs to the 'phage' integrase family.</text>
</comment>
<evidence type="ECO:0000313" key="26">
    <source>
        <dbReference type="EMBL" id="ANC66877.1"/>
    </source>
</evidence>
<evidence type="ECO:0000313" key="12">
    <source>
        <dbReference type="EMBL" id="ANC65925.1"/>
    </source>
</evidence>
<dbReference type="SUPFAM" id="SSF56349">
    <property type="entry name" value="DNA breaking-rejoining enzymes"/>
    <property type="match status" value="1"/>
</dbReference>
<dbReference type="EMBL" id="KU551313">
    <property type="protein sequence ID" value="ANC65857.1"/>
    <property type="molecule type" value="Genomic_DNA"/>
</dbReference>
<evidence type="ECO:0000313" key="11">
    <source>
        <dbReference type="EMBL" id="ANC65857.1"/>
    </source>
</evidence>
<dbReference type="InterPro" id="IPR044068">
    <property type="entry name" value="CB"/>
</dbReference>
<sequence length="303" mass="35859">MNRTTFDMLLSKFFLYRHLRIDTIKSYEKAVRQLQKNCSLQYPDEISELLILQWRKRVVGQSIIEVTWNSYIRQLKTIFKFGIEKQLLPFTKNPFDGLFIREGKKKRKVYTSSDLKKLSFGITESKHLPPILRPLWFTKTIIMTFRYTAIRRSQLNKLRIKDVDLLNQVIHIPSEINKNHEYHILPISTTLYPYLKKLLTELSKLNQPVESQLFNINLFSNAVKRKGEKMTNNQVSYIFKVISKYTGIISSPHRFRHTAATNLMKKPENLYIAKQLLGHKDVKVTLSYIEDNIDSIREYTELL</sequence>
<dbReference type="EMBL" id="KU551324">
    <property type="protein sequence ID" value="ANC66537.1"/>
    <property type="molecule type" value="Genomic_DNA"/>
</dbReference>
<dbReference type="EMBL" id="KU551332">
    <property type="protein sequence ID" value="ANC67081.1"/>
    <property type="molecule type" value="Genomic_DNA"/>
</dbReference>
<evidence type="ECO:0000313" key="29">
    <source>
        <dbReference type="EMBL" id="ANC67081.1"/>
    </source>
</evidence>
<proteinExistence type="inferred from homology"/>
<evidence type="ECO:0000313" key="19">
    <source>
        <dbReference type="EMBL" id="ANC66401.1"/>
    </source>
</evidence>
<dbReference type="Gene3D" id="1.10.150.130">
    <property type="match status" value="1"/>
</dbReference>
<dbReference type="EMBL" id="KU551312">
    <property type="protein sequence ID" value="ANC65789.1"/>
    <property type="molecule type" value="Genomic_DNA"/>
</dbReference>
<evidence type="ECO:0000313" key="17">
    <source>
        <dbReference type="EMBL" id="ANC66265.1"/>
    </source>
</evidence>
<gene>
    <name evidence="33" type="ORF">ICEApl1.70</name>
</gene>
<dbReference type="EMBL" id="KU551320">
    <property type="protein sequence ID" value="ANC66265.1"/>
    <property type="molecule type" value="Genomic_DNA"/>
</dbReference>
<evidence type="ECO:0000259" key="6">
    <source>
        <dbReference type="PROSITE" id="PS51898"/>
    </source>
</evidence>
<dbReference type="InterPro" id="IPR011010">
    <property type="entry name" value="DNA_brk_join_enz"/>
</dbReference>
<dbReference type="PANTHER" id="PTHR30349">
    <property type="entry name" value="PHAGE INTEGRASE-RELATED"/>
    <property type="match status" value="1"/>
</dbReference>
<evidence type="ECO:0000313" key="28">
    <source>
        <dbReference type="EMBL" id="ANC67013.1"/>
    </source>
</evidence>
<dbReference type="EMBL" id="KU551325">
    <property type="protein sequence ID" value="ANC66605.1"/>
    <property type="molecule type" value="Genomic_DNA"/>
</dbReference>
<dbReference type="InterPro" id="IPR002104">
    <property type="entry name" value="Integrase_catalytic"/>
</dbReference>
<dbReference type="EMBL" id="KU551340">
    <property type="protein sequence ID" value="ANC67624.1"/>
    <property type="molecule type" value="Genomic_DNA"/>
</dbReference>
<evidence type="ECO:0000313" key="30">
    <source>
        <dbReference type="EMBL" id="ANC67149.1"/>
    </source>
</evidence>
<organism evidence="33">
    <name type="scientific">Actinobacillus pleuropneumoniae</name>
    <name type="common">Haemophilus pleuropneumoniae</name>
    <dbReference type="NCBI Taxonomy" id="715"/>
    <lineage>
        <taxon>Bacteria</taxon>
        <taxon>Pseudomonadati</taxon>
        <taxon>Pseudomonadota</taxon>
        <taxon>Gammaproteobacteria</taxon>
        <taxon>Pasteurellales</taxon>
        <taxon>Pasteurellaceae</taxon>
        <taxon>Actinobacillus</taxon>
    </lineage>
</organism>
<dbReference type="EMBL" id="KU551323">
    <property type="protein sequence ID" value="ANC66469.1"/>
    <property type="molecule type" value="Genomic_DNA"/>
</dbReference>
<dbReference type="EMBL" id="KU551309">
    <property type="protein sequence ID" value="ANC65592.1"/>
    <property type="molecule type" value="Genomic_DNA"/>
</dbReference>
<evidence type="ECO:0000313" key="8">
    <source>
        <dbReference type="EMBL" id="ANC65592.1"/>
    </source>
</evidence>
<dbReference type="EMBL" id="KU551326">
    <property type="protein sequence ID" value="ANC66673.1"/>
    <property type="molecule type" value="Genomic_DNA"/>
</dbReference>
<evidence type="ECO:0000313" key="34">
    <source>
        <dbReference type="EMBL" id="ANC67421.1"/>
    </source>
</evidence>
<evidence type="ECO:0000256" key="5">
    <source>
        <dbReference type="PROSITE-ProRule" id="PRU01248"/>
    </source>
</evidence>
<dbReference type="EMBL" id="KU551331">
    <property type="protein sequence ID" value="ANC67013.1"/>
    <property type="molecule type" value="Genomic_DNA"/>
</dbReference>
<dbReference type="InterPro" id="IPR010998">
    <property type="entry name" value="Integrase_recombinase_N"/>
</dbReference>
<dbReference type="EMBL" id="KU551322">
    <property type="protein sequence ID" value="ANC66401.1"/>
    <property type="molecule type" value="Genomic_DNA"/>
</dbReference>
<evidence type="ECO:0000313" key="21">
    <source>
        <dbReference type="EMBL" id="ANC66537.1"/>
    </source>
</evidence>
<evidence type="ECO:0000313" key="37">
    <source>
        <dbReference type="EMBL" id="ANC67624.1"/>
    </source>
</evidence>
<evidence type="ECO:0000256" key="4">
    <source>
        <dbReference type="ARBA" id="ARBA00023172"/>
    </source>
</evidence>
<evidence type="ECO:0000313" key="9">
    <source>
        <dbReference type="EMBL" id="ANC65721.1"/>
    </source>
</evidence>
<evidence type="ECO:0000313" key="10">
    <source>
        <dbReference type="EMBL" id="ANC65789.1"/>
    </source>
</evidence>
<dbReference type="Gene3D" id="1.10.443.10">
    <property type="entry name" value="Intergrase catalytic core"/>
    <property type="match status" value="1"/>
</dbReference>
<dbReference type="PROSITE" id="PS51900">
    <property type="entry name" value="CB"/>
    <property type="match status" value="1"/>
</dbReference>
<dbReference type="GO" id="GO:0003677">
    <property type="term" value="F:DNA binding"/>
    <property type="evidence" value="ECO:0007669"/>
    <property type="project" value="UniProtKB-UniRule"/>
</dbReference>
<dbReference type="EMBL" id="KU551318">
    <property type="protein sequence ID" value="ANC66197.1"/>
    <property type="molecule type" value="Genomic_DNA"/>
</dbReference>
<dbReference type="EMBL" id="KU551314">
    <property type="protein sequence ID" value="ANC65925.1"/>
    <property type="molecule type" value="Genomic_DNA"/>
</dbReference>
<dbReference type="EMBL" id="KU551317">
    <property type="protein sequence ID" value="ANC66129.1"/>
    <property type="molecule type" value="Genomic_DNA"/>
</dbReference>
<dbReference type="EMBL" id="KU551321">
    <property type="protein sequence ID" value="ANC66333.1"/>
    <property type="molecule type" value="Genomic_DNA"/>
</dbReference>
<evidence type="ECO:0000313" key="16">
    <source>
        <dbReference type="EMBL" id="ANC66197.1"/>
    </source>
</evidence>
<dbReference type="PANTHER" id="PTHR30349:SF41">
    <property type="entry name" value="INTEGRASE_RECOMBINASE PROTEIN MJ0367-RELATED"/>
    <property type="match status" value="1"/>
</dbReference>
<dbReference type="EMBL" id="KU551328">
    <property type="protein sequence ID" value="ANC66809.1"/>
    <property type="molecule type" value="Genomic_DNA"/>
</dbReference>
<evidence type="ECO:0000256" key="3">
    <source>
        <dbReference type="ARBA" id="ARBA00023125"/>
    </source>
</evidence>
<name>A0A1B0WU17_ACTPL</name>
<dbReference type="EMBL" id="KU551329">
    <property type="protein sequence ID" value="ANC66877.1"/>
    <property type="molecule type" value="Genomic_DNA"/>
</dbReference>
<evidence type="ECO:0000256" key="2">
    <source>
        <dbReference type="ARBA" id="ARBA00022908"/>
    </source>
</evidence>
<keyword evidence="3 5" id="KW-0238">DNA-binding</keyword>
<evidence type="ECO:0000313" key="20">
    <source>
        <dbReference type="EMBL" id="ANC66469.1"/>
    </source>
</evidence>
<evidence type="ECO:0000313" key="14">
    <source>
        <dbReference type="EMBL" id="ANC66061.1"/>
    </source>
</evidence>
<dbReference type="EMBL" id="KU551333">
    <property type="protein sequence ID" value="ANC67149.1"/>
    <property type="molecule type" value="Genomic_DNA"/>
</dbReference>
<dbReference type="EMBL" id="KU551338">
    <property type="protein sequence ID" value="ANC67489.1"/>
    <property type="molecule type" value="Genomic_DNA"/>
</dbReference>
<evidence type="ECO:0000313" key="27">
    <source>
        <dbReference type="EMBL" id="ANC66945.1"/>
    </source>
</evidence>
<reference evidence="33" key="1">
    <citation type="journal article" date="2016" name="Front. Microbiol.">
        <title>ICEApl1, an Integrative Conjugative Element Related to ICEHin1056, Identified in the Pig Pathogen Actinobacillus pleuropneumoniae.</title>
        <authorList>
            <person name="Bosse J.T."/>
            <person name="Li Y."/>
            <person name="Fernandez Crespo R."/>
            <person name="Chaudhuri R.R."/>
            <person name="Rogers J."/>
            <person name="Holden M.T."/>
            <person name="Maskell D.J."/>
            <person name="Tucker A.W."/>
            <person name="Wren B.W."/>
            <person name="Rycroft A.N."/>
            <person name="Langford P.R."/>
            <person name="Consortium T.B."/>
        </authorList>
    </citation>
    <scope>NUCLEOTIDE SEQUENCE</scope>
    <source>
        <strain evidence="8">MIDG2427</strain>
        <strain evidence="9">MIDG2652</strain>
        <strain evidence="10">MIDG2654</strain>
        <strain evidence="11">MIDG2657</strain>
        <strain evidence="12">MIDG2663</strain>
        <strain evidence="13">MIDG2664</strain>
        <strain evidence="14">MIDG3200</strain>
        <strain evidence="15">MIDG3201</strain>
        <strain evidence="16">MIDG3221</strain>
        <strain evidence="17">MIDG3229</strain>
        <strain evidence="18">MIDG3232</strain>
        <strain evidence="19">MIDG3339</strain>
        <strain evidence="20">MIDG3344</strain>
        <strain evidence="21">MIDG3346</strain>
        <strain evidence="22">MIDG3349</strain>
        <strain evidence="23">MIDG3357</strain>
        <strain evidence="24">MIDG3368</strain>
        <strain evidence="25">MIDG3370</strain>
        <strain evidence="26">MIDG3371</strain>
        <strain evidence="27">MIDG3372</strain>
        <strain evidence="28">MIDG3378</strain>
        <strain evidence="29">MIDG3381</strain>
        <strain evidence="30">MIDG3386</strain>
        <strain evidence="31">MIDG3388</strain>
        <strain evidence="32">MIDG3389</strain>
        <strain evidence="33">MIDG3395</strain>
        <strain evidence="34">MIDG3401</strain>
        <strain evidence="35">MIDG3409</strain>
        <strain evidence="36">MIDG3458</strain>
        <strain evidence="37">MIDG3469</strain>
    </source>
</reference>
<dbReference type="EMBL" id="KU551316">
    <property type="protein sequence ID" value="ANC66061.1"/>
    <property type="molecule type" value="Genomic_DNA"/>
</dbReference>
<evidence type="ECO:0000313" key="15">
    <source>
        <dbReference type="EMBL" id="ANC66129.1"/>
    </source>
</evidence>
<evidence type="ECO:0000313" key="18">
    <source>
        <dbReference type="EMBL" id="ANC66333.1"/>
    </source>
</evidence>
<protein>
    <submittedName>
        <fullName evidence="33">Putative site-specific recombinase</fullName>
    </submittedName>
</protein>
<dbReference type="InterPro" id="IPR050090">
    <property type="entry name" value="Tyrosine_recombinase_XerCD"/>
</dbReference>
<evidence type="ECO:0000313" key="36">
    <source>
        <dbReference type="EMBL" id="ANC67556.1"/>
    </source>
</evidence>
<dbReference type="EMBL" id="KU551335">
    <property type="protein sequence ID" value="ANC67285.1"/>
    <property type="molecule type" value="Genomic_DNA"/>
</dbReference>
<dbReference type="AlphaFoldDB" id="A0A1B0WU17"/>
<dbReference type="PROSITE" id="PS51898">
    <property type="entry name" value="TYR_RECOMBINASE"/>
    <property type="match status" value="1"/>
</dbReference>
<keyword evidence="4" id="KW-0233">DNA recombination</keyword>
<evidence type="ECO:0000313" key="31">
    <source>
        <dbReference type="EMBL" id="ANC67217.1"/>
    </source>
</evidence>
<evidence type="ECO:0000259" key="7">
    <source>
        <dbReference type="PROSITE" id="PS51900"/>
    </source>
</evidence>
<evidence type="ECO:0000313" key="22">
    <source>
        <dbReference type="EMBL" id="ANC66605.1"/>
    </source>
</evidence>
<dbReference type="EMBL" id="KU551311">
    <property type="protein sequence ID" value="ANC65721.1"/>
    <property type="molecule type" value="Genomic_DNA"/>
</dbReference>
<evidence type="ECO:0000313" key="32">
    <source>
        <dbReference type="EMBL" id="ANC67285.1"/>
    </source>
</evidence>
<feature type="domain" description="Tyr recombinase" evidence="6">
    <location>
        <begin position="105"/>
        <end position="301"/>
    </location>
</feature>
<evidence type="ECO:0000256" key="1">
    <source>
        <dbReference type="ARBA" id="ARBA00008857"/>
    </source>
</evidence>
<dbReference type="EMBL" id="KU551337">
    <property type="protein sequence ID" value="ANC67421.1"/>
    <property type="molecule type" value="Genomic_DNA"/>
</dbReference>
<dbReference type="Pfam" id="PF00589">
    <property type="entry name" value="Phage_integrase"/>
    <property type="match status" value="1"/>
</dbReference>